<comment type="cofactor">
    <cofactor evidence="1 8">
        <name>heme</name>
        <dbReference type="ChEBI" id="CHEBI:30413"/>
    </cofactor>
</comment>
<dbReference type="PRINTS" id="PR00463">
    <property type="entry name" value="EP450I"/>
</dbReference>
<dbReference type="AlphaFoldDB" id="A0A811U174"/>
<evidence type="ECO:0000256" key="9">
    <source>
        <dbReference type="RuleBase" id="RU000461"/>
    </source>
</evidence>
<evidence type="ECO:0000256" key="2">
    <source>
        <dbReference type="ARBA" id="ARBA00010617"/>
    </source>
</evidence>
<dbReference type="PANTHER" id="PTHR24291:SF50">
    <property type="entry name" value="BIFUNCTIONAL ALBAFLAVENONE MONOOXYGENASE_TERPENE SYNTHASE"/>
    <property type="match status" value="1"/>
</dbReference>
<dbReference type="InterPro" id="IPR001128">
    <property type="entry name" value="Cyt_P450"/>
</dbReference>
<dbReference type="InterPro" id="IPR002401">
    <property type="entry name" value="Cyt_P450_E_grp-I"/>
</dbReference>
<evidence type="ECO:0000256" key="10">
    <source>
        <dbReference type="SAM" id="Phobius"/>
    </source>
</evidence>
<evidence type="ECO:0000256" key="6">
    <source>
        <dbReference type="ARBA" id="ARBA00023004"/>
    </source>
</evidence>
<dbReference type="GO" id="GO:0020037">
    <property type="term" value="F:heme binding"/>
    <property type="evidence" value="ECO:0007669"/>
    <property type="project" value="InterPro"/>
</dbReference>
<keyword evidence="10" id="KW-1133">Transmembrane helix</keyword>
<dbReference type="InterPro" id="IPR050196">
    <property type="entry name" value="Cytochrome_P450_Monoox"/>
</dbReference>
<dbReference type="GO" id="GO:0004497">
    <property type="term" value="F:monooxygenase activity"/>
    <property type="evidence" value="ECO:0007669"/>
    <property type="project" value="UniProtKB-KW"/>
</dbReference>
<dbReference type="InterPro" id="IPR036396">
    <property type="entry name" value="Cyt_P450_sf"/>
</dbReference>
<evidence type="ECO:0000256" key="4">
    <source>
        <dbReference type="ARBA" id="ARBA00022723"/>
    </source>
</evidence>
<dbReference type="GO" id="GO:0016705">
    <property type="term" value="F:oxidoreductase activity, acting on paired donors, with incorporation or reduction of molecular oxygen"/>
    <property type="evidence" value="ECO:0007669"/>
    <property type="project" value="InterPro"/>
</dbReference>
<keyword evidence="4 8" id="KW-0479">Metal-binding</keyword>
<keyword evidence="6 8" id="KW-0408">Iron</keyword>
<comment type="similarity">
    <text evidence="2 9">Belongs to the cytochrome P450 family.</text>
</comment>
<keyword evidence="3 8" id="KW-0349">Heme</keyword>
<dbReference type="Proteomes" id="UP000606786">
    <property type="component" value="Unassembled WGS sequence"/>
</dbReference>
<gene>
    <name evidence="11" type="ORF">CCAP1982_LOCUS170</name>
</gene>
<evidence type="ECO:0000313" key="11">
    <source>
        <dbReference type="EMBL" id="CAD6991233.1"/>
    </source>
</evidence>
<keyword evidence="10" id="KW-0812">Transmembrane</keyword>
<protein>
    <submittedName>
        <fullName evidence="11">(Mediterranean fruit fly) hypothetical protein</fullName>
    </submittedName>
</protein>
<dbReference type="InterPro" id="IPR017972">
    <property type="entry name" value="Cyt_P450_CS"/>
</dbReference>
<sequence length="508" mass="58758">MTPYTEKLQNCYCVPLRYTIFVLFIILISYFHIYFKRKQFQNITSKIPTIFGLPFIGIAYKLVPIKRFLYKLSACFEELSTSTYCAWLGTDPVIITIDPEIIKTIATSSEFYNKAEIIYNPLNNAIRDGIITSEVHKWKHIRKIVNGFFSHKMLMSLIPLFNHGANNGVHRLSKISNHGQHKIFDLIKRVILEISIEATMGVDMRKDAAENYELMESFSFLLERVAKDSACSTMGLGFLARTPSYYRSISFLRNFINKLIDQRTNNNTKSKDETCVYDEDFGKSFLDIALNYYGNGQLAKEDVIIESISLIGASFETVATAIYSSIVMLAMHTDVQERLYQEIHKLLPQNDIPVAYDHLKEIPYLDMVVSETLRLIPPIPLIGRQTIHTTKLTSELILPPKMPVLVPIFSLHRSKELWGSKAHLFNPDNFLPENVALRDPYIYMPFSKGARNCVGWRYAEIAVRIILMVFVRNFKFSTTFKYEDLRFLDHVSLWYDVEPKLNIELRKV</sequence>
<reference evidence="11" key="1">
    <citation type="submission" date="2020-11" db="EMBL/GenBank/DDBJ databases">
        <authorList>
            <person name="Whitehead M."/>
        </authorList>
    </citation>
    <scope>NUCLEOTIDE SEQUENCE</scope>
    <source>
        <strain evidence="11">EGII</strain>
    </source>
</reference>
<evidence type="ECO:0000256" key="7">
    <source>
        <dbReference type="ARBA" id="ARBA00023033"/>
    </source>
</evidence>
<keyword evidence="12" id="KW-1185">Reference proteome</keyword>
<evidence type="ECO:0000313" key="12">
    <source>
        <dbReference type="Proteomes" id="UP000606786"/>
    </source>
</evidence>
<comment type="caution">
    <text evidence="11">The sequence shown here is derived from an EMBL/GenBank/DDBJ whole genome shotgun (WGS) entry which is preliminary data.</text>
</comment>
<evidence type="ECO:0000256" key="3">
    <source>
        <dbReference type="ARBA" id="ARBA00022617"/>
    </source>
</evidence>
<proteinExistence type="inferred from homology"/>
<dbReference type="Gene3D" id="1.10.630.10">
    <property type="entry name" value="Cytochrome P450"/>
    <property type="match status" value="1"/>
</dbReference>
<name>A0A811U174_CERCA</name>
<evidence type="ECO:0000256" key="8">
    <source>
        <dbReference type="PIRSR" id="PIRSR602401-1"/>
    </source>
</evidence>
<feature type="transmembrane region" description="Helical" evidence="10">
    <location>
        <begin position="16"/>
        <end position="35"/>
    </location>
</feature>
<dbReference type="EMBL" id="CAJHJT010000001">
    <property type="protein sequence ID" value="CAD6991233.1"/>
    <property type="molecule type" value="Genomic_DNA"/>
</dbReference>
<dbReference type="Pfam" id="PF00067">
    <property type="entry name" value="p450"/>
    <property type="match status" value="1"/>
</dbReference>
<keyword evidence="7 9" id="KW-0503">Monooxygenase</keyword>
<dbReference type="SUPFAM" id="SSF48264">
    <property type="entry name" value="Cytochrome P450"/>
    <property type="match status" value="1"/>
</dbReference>
<dbReference type="OrthoDB" id="1470350at2759"/>
<evidence type="ECO:0000256" key="5">
    <source>
        <dbReference type="ARBA" id="ARBA00023002"/>
    </source>
</evidence>
<dbReference type="PROSITE" id="PS00086">
    <property type="entry name" value="CYTOCHROME_P450"/>
    <property type="match status" value="1"/>
</dbReference>
<feature type="binding site" description="axial binding residue" evidence="8">
    <location>
        <position position="453"/>
    </location>
    <ligand>
        <name>heme</name>
        <dbReference type="ChEBI" id="CHEBI:30413"/>
    </ligand>
    <ligandPart>
        <name>Fe</name>
        <dbReference type="ChEBI" id="CHEBI:18248"/>
    </ligandPart>
</feature>
<dbReference type="GO" id="GO:0005506">
    <property type="term" value="F:iron ion binding"/>
    <property type="evidence" value="ECO:0007669"/>
    <property type="project" value="InterPro"/>
</dbReference>
<keyword evidence="5 9" id="KW-0560">Oxidoreductase</keyword>
<accession>A0A811U174</accession>
<dbReference type="PANTHER" id="PTHR24291">
    <property type="entry name" value="CYTOCHROME P450 FAMILY 4"/>
    <property type="match status" value="1"/>
</dbReference>
<organism evidence="11 12">
    <name type="scientific">Ceratitis capitata</name>
    <name type="common">Mediterranean fruit fly</name>
    <name type="synonym">Tephritis capitata</name>
    <dbReference type="NCBI Taxonomy" id="7213"/>
    <lineage>
        <taxon>Eukaryota</taxon>
        <taxon>Metazoa</taxon>
        <taxon>Ecdysozoa</taxon>
        <taxon>Arthropoda</taxon>
        <taxon>Hexapoda</taxon>
        <taxon>Insecta</taxon>
        <taxon>Pterygota</taxon>
        <taxon>Neoptera</taxon>
        <taxon>Endopterygota</taxon>
        <taxon>Diptera</taxon>
        <taxon>Brachycera</taxon>
        <taxon>Muscomorpha</taxon>
        <taxon>Tephritoidea</taxon>
        <taxon>Tephritidae</taxon>
        <taxon>Ceratitis</taxon>
        <taxon>Ceratitis</taxon>
    </lineage>
</organism>
<dbReference type="PRINTS" id="PR00385">
    <property type="entry name" value="P450"/>
</dbReference>
<keyword evidence="10" id="KW-0472">Membrane</keyword>
<evidence type="ECO:0000256" key="1">
    <source>
        <dbReference type="ARBA" id="ARBA00001971"/>
    </source>
</evidence>